<evidence type="ECO:0000313" key="1">
    <source>
        <dbReference type="EMBL" id="GAA1396551.1"/>
    </source>
</evidence>
<reference evidence="1 2" key="1">
    <citation type="journal article" date="2019" name="Int. J. Syst. Evol. Microbiol.">
        <title>The Global Catalogue of Microorganisms (GCM) 10K type strain sequencing project: providing services to taxonomists for standard genome sequencing and annotation.</title>
        <authorList>
            <consortium name="The Broad Institute Genomics Platform"/>
            <consortium name="The Broad Institute Genome Sequencing Center for Infectious Disease"/>
            <person name="Wu L."/>
            <person name="Ma J."/>
        </authorList>
    </citation>
    <scope>NUCLEOTIDE SEQUENCE [LARGE SCALE GENOMIC DNA]</scope>
    <source>
        <strain evidence="1 2">JCM 11896</strain>
    </source>
</reference>
<dbReference type="Pfam" id="PF11964">
    <property type="entry name" value="SpoIIAA-like"/>
    <property type="match status" value="2"/>
</dbReference>
<gene>
    <name evidence="1" type="ORF">GCM10009613_47940</name>
</gene>
<proteinExistence type="predicted"/>
<evidence type="ECO:0000313" key="2">
    <source>
        <dbReference type="Proteomes" id="UP001501414"/>
    </source>
</evidence>
<comment type="caution">
    <text evidence="1">The sequence shown here is derived from an EMBL/GenBank/DDBJ whole genome shotgun (WGS) entry which is preliminary data.</text>
</comment>
<dbReference type="EMBL" id="BAAAJK010000033">
    <property type="protein sequence ID" value="GAA1396551.1"/>
    <property type="molecule type" value="Genomic_DNA"/>
</dbReference>
<evidence type="ECO:0008006" key="3">
    <source>
        <dbReference type="Google" id="ProtNLM"/>
    </source>
</evidence>
<sequence length="258" mass="27694">MIETLDGLPDGVDGFRPVGRISVADYEQVVVPVLDRADAERRRLRLLCVVDPAFTGLEPDALWEDLRVGLRAMPMMDGCAVVSDIGWIRDAVRIAAFLIPYPVRLFGAAEQAAAADWLRELPGGSGFSVQLLDDGAVAVVRVRRPLRVADIAALTATVDDWLRTHDELGGLVLSAPSLPGWQNLSSLLRHVRFVAGHHRRVRRVALAVDGTIGAWAPTVADLALHPEVRHFRHADEALAIGWAAAGVPAGSAAGPAEP</sequence>
<keyword evidence="2" id="KW-1185">Reference proteome</keyword>
<dbReference type="InterPro" id="IPR038396">
    <property type="entry name" value="SpoIIAA-like_sf"/>
</dbReference>
<name>A0ABN1Y2Y2_9PSEU</name>
<accession>A0ABN1Y2Y2</accession>
<dbReference type="Proteomes" id="UP001501414">
    <property type="component" value="Unassembled WGS sequence"/>
</dbReference>
<dbReference type="InterPro" id="IPR036513">
    <property type="entry name" value="STAS_dom_sf"/>
</dbReference>
<dbReference type="InterPro" id="IPR021866">
    <property type="entry name" value="SpoIIAA-like"/>
</dbReference>
<organism evidence="1 2">
    <name type="scientific">Pseudonocardia kongjuensis</name>
    <dbReference type="NCBI Taxonomy" id="102227"/>
    <lineage>
        <taxon>Bacteria</taxon>
        <taxon>Bacillati</taxon>
        <taxon>Actinomycetota</taxon>
        <taxon>Actinomycetes</taxon>
        <taxon>Pseudonocardiales</taxon>
        <taxon>Pseudonocardiaceae</taxon>
        <taxon>Pseudonocardia</taxon>
    </lineage>
</organism>
<protein>
    <recommendedName>
        <fullName evidence="3">STAS/SEC14 domain-containing protein</fullName>
    </recommendedName>
</protein>
<dbReference type="Gene3D" id="3.40.50.10600">
    <property type="entry name" value="SpoIIaa-like domains"/>
    <property type="match status" value="2"/>
</dbReference>
<dbReference type="RefSeq" id="WP_344026295.1">
    <property type="nucleotide sequence ID" value="NZ_BAAAJK010000033.1"/>
</dbReference>
<dbReference type="SUPFAM" id="SSF52091">
    <property type="entry name" value="SpoIIaa-like"/>
    <property type="match status" value="2"/>
</dbReference>